<dbReference type="Gene3D" id="3.40.50.1820">
    <property type="entry name" value="alpha/beta hydrolase"/>
    <property type="match status" value="1"/>
</dbReference>
<comment type="caution">
    <text evidence="4">The sequence shown here is derived from an EMBL/GenBank/DDBJ whole genome shotgun (WGS) entry which is preliminary data.</text>
</comment>
<dbReference type="Pfam" id="PF07676">
    <property type="entry name" value="PD40"/>
    <property type="match status" value="2"/>
</dbReference>
<keyword evidence="5" id="KW-1185">Reference proteome</keyword>
<evidence type="ECO:0000313" key="5">
    <source>
        <dbReference type="Proteomes" id="UP001185069"/>
    </source>
</evidence>
<proteinExistence type="predicted"/>
<gene>
    <name evidence="4" type="ORF">JOE69_000094</name>
</gene>
<dbReference type="InterPro" id="IPR011042">
    <property type="entry name" value="6-blade_b-propeller_TolB-like"/>
</dbReference>
<dbReference type="GO" id="GO:0004177">
    <property type="term" value="F:aminopeptidase activity"/>
    <property type="evidence" value="ECO:0007669"/>
    <property type="project" value="UniProtKB-KW"/>
</dbReference>
<dbReference type="SUPFAM" id="SSF53474">
    <property type="entry name" value="alpha/beta-Hydrolases"/>
    <property type="match status" value="1"/>
</dbReference>
<feature type="domain" description="Peptidase S9 prolyl oligopeptidase catalytic" evidence="3">
    <location>
        <begin position="487"/>
        <end position="690"/>
    </location>
</feature>
<evidence type="ECO:0000259" key="3">
    <source>
        <dbReference type="Pfam" id="PF00326"/>
    </source>
</evidence>
<organism evidence="4 5">
    <name type="scientific">Arthrobacter russicus</name>
    <dbReference type="NCBI Taxonomy" id="172040"/>
    <lineage>
        <taxon>Bacteria</taxon>
        <taxon>Bacillati</taxon>
        <taxon>Actinomycetota</taxon>
        <taxon>Actinomycetes</taxon>
        <taxon>Micrococcales</taxon>
        <taxon>Micrococcaceae</taxon>
        <taxon>Arthrobacter</taxon>
    </lineage>
</organism>
<keyword evidence="2" id="KW-0720">Serine protease</keyword>
<keyword evidence="1" id="KW-0378">Hydrolase</keyword>
<dbReference type="InterPro" id="IPR001375">
    <property type="entry name" value="Peptidase_S9_cat"/>
</dbReference>
<dbReference type="Proteomes" id="UP001185069">
    <property type="component" value="Unassembled WGS sequence"/>
</dbReference>
<evidence type="ECO:0000256" key="1">
    <source>
        <dbReference type="ARBA" id="ARBA00022801"/>
    </source>
</evidence>
<dbReference type="Gene3D" id="2.120.10.30">
    <property type="entry name" value="TolB, C-terminal domain"/>
    <property type="match status" value="2"/>
</dbReference>
<dbReference type="InterPro" id="IPR029058">
    <property type="entry name" value="AB_hydrolase_fold"/>
</dbReference>
<evidence type="ECO:0000313" key="4">
    <source>
        <dbReference type="EMBL" id="MDR6267856.1"/>
    </source>
</evidence>
<dbReference type="EMBL" id="JAVDQF010000001">
    <property type="protein sequence ID" value="MDR6267856.1"/>
    <property type="molecule type" value="Genomic_DNA"/>
</dbReference>
<keyword evidence="4" id="KW-0031">Aminopeptidase</keyword>
<dbReference type="Pfam" id="PF00326">
    <property type="entry name" value="Peptidase_S9"/>
    <property type="match status" value="1"/>
</dbReference>
<dbReference type="PANTHER" id="PTHR42776:SF27">
    <property type="entry name" value="DIPEPTIDYL PEPTIDASE FAMILY MEMBER 6"/>
    <property type="match status" value="1"/>
</dbReference>
<dbReference type="InterPro" id="IPR011659">
    <property type="entry name" value="WD40"/>
</dbReference>
<dbReference type="SUPFAM" id="SSF82171">
    <property type="entry name" value="DPP6 N-terminal domain-like"/>
    <property type="match status" value="1"/>
</dbReference>
<dbReference type="PANTHER" id="PTHR42776">
    <property type="entry name" value="SERINE PEPTIDASE S9 FAMILY MEMBER"/>
    <property type="match status" value="1"/>
</dbReference>
<reference evidence="4 5" key="1">
    <citation type="submission" date="2023-07" db="EMBL/GenBank/DDBJ databases">
        <title>Sequencing the genomes of 1000 actinobacteria strains.</title>
        <authorList>
            <person name="Klenk H.-P."/>
        </authorList>
    </citation>
    <scope>NUCLEOTIDE SEQUENCE [LARGE SCALE GENOMIC DNA]</scope>
    <source>
        <strain evidence="4 5">DSM 14555</strain>
    </source>
</reference>
<sequence>MKPTHLPLVNSVSAPTLHPDGSAAVVAVSHPDFDADGYVGQLWRVPVDGSAAPRRISRGFRDSAPRYSPDGKVLAFIRSAPGKAGQIHIVDAAGGEPQPITDRKLGIESFDWSPSGEQIVFASAEPEPGRYGTVEGVGPNAEDPRLITSFKYRMNGDGFILDKPVQVFIVDVPAVDAEPLVEPQGRAKQLAADSGTAAPFSAVPQPRALTSGPLLHSAPRFSADGDRVYFTADDPARSDLCTELYVMPAEGGEATQLSNQPFSGLSVYRAQESADGAWLFVLAEDLGMRGMDFVGSQVGVYAAPSDGSAPWRRLTDQNQQDFGESPDLVRIGADAVLALERHRGAQRVWKISAAGSELLFDANLVVTAAAAAAGTVVLSYTGPDSFGDLGVLIDAGTVDAGTVDASTVDGGTADGDTADGGLRRLSDFSAAWRAEARTVPAVEHTFAGSDGYPVHGWVLLPEGPGPHPVLLNIHGGPFSQYGWGIFDEAQVYAGAGYAVVMCNPRGSGSYGRDHGRAIKEAFGTLDLADVMSFLDGALAQYPQLDAQSLGVMGGSYGGYLTAWTISQDHRFRAAIVERGFLDPVSFVGSSDIGWLFPDEYNGTDPERIAAQSPMAQIGQVRTPTMVIHSEEDWRCPIEQGQRYFVELKRRGVETELLVFPGESHELSRSGLPRHRKQRFEHILRWWAKHLPSAANPAIPEES</sequence>
<accession>A0ABU1J7M2</accession>
<name>A0ABU1J7M2_9MICC</name>
<evidence type="ECO:0000256" key="2">
    <source>
        <dbReference type="ARBA" id="ARBA00022825"/>
    </source>
</evidence>
<keyword evidence="4" id="KW-0645">Protease</keyword>
<dbReference type="RefSeq" id="WP_309795133.1">
    <property type="nucleotide sequence ID" value="NZ_BAAAHY010000006.1"/>
</dbReference>
<protein>
    <submittedName>
        <fullName evidence="4">Dipeptidyl aminopeptidase/acylaminoacyl peptidase</fullName>
    </submittedName>
</protein>